<protein>
    <submittedName>
        <fullName evidence="1">Uncharacterized protein</fullName>
    </submittedName>
</protein>
<dbReference type="EMBL" id="LWDX02064975">
    <property type="protein sequence ID" value="OEL15920.1"/>
    <property type="molecule type" value="Genomic_DNA"/>
</dbReference>
<comment type="caution">
    <text evidence="1">The sequence shown here is derived from an EMBL/GenBank/DDBJ whole genome shotgun (WGS) entry which is preliminary data.</text>
</comment>
<reference evidence="1 2" key="1">
    <citation type="submission" date="2016-09" db="EMBL/GenBank/DDBJ databases">
        <title>The draft genome of Dichanthelium oligosanthes: A C3 panicoid grass species.</title>
        <authorList>
            <person name="Studer A.J."/>
            <person name="Schnable J.C."/>
            <person name="Brutnell T.P."/>
        </authorList>
    </citation>
    <scope>NUCLEOTIDE SEQUENCE [LARGE SCALE GENOMIC DNA]</scope>
    <source>
        <strain evidence="2">cv. Kellogg 1175</strain>
        <tissue evidence="1">Leaf</tissue>
    </source>
</reference>
<name>A0A1E5UST0_9POAL</name>
<accession>A0A1E5UST0</accession>
<evidence type="ECO:0000313" key="2">
    <source>
        <dbReference type="Proteomes" id="UP000095767"/>
    </source>
</evidence>
<organism evidence="1 2">
    <name type="scientific">Dichanthelium oligosanthes</name>
    <dbReference type="NCBI Taxonomy" id="888268"/>
    <lineage>
        <taxon>Eukaryota</taxon>
        <taxon>Viridiplantae</taxon>
        <taxon>Streptophyta</taxon>
        <taxon>Embryophyta</taxon>
        <taxon>Tracheophyta</taxon>
        <taxon>Spermatophyta</taxon>
        <taxon>Magnoliopsida</taxon>
        <taxon>Liliopsida</taxon>
        <taxon>Poales</taxon>
        <taxon>Poaceae</taxon>
        <taxon>PACMAD clade</taxon>
        <taxon>Panicoideae</taxon>
        <taxon>Panicodae</taxon>
        <taxon>Paniceae</taxon>
        <taxon>Dichantheliinae</taxon>
        <taxon>Dichanthelium</taxon>
    </lineage>
</organism>
<gene>
    <name evidence="1" type="ORF">BAE44_0023062</name>
</gene>
<sequence>MLVAESVPSLVILESNCASVITSLTTKQDDRSRDMHILKENAVAHELAQLAKRMDCSAVWRHELLASDCNLTII</sequence>
<dbReference type="AlphaFoldDB" id="A0A1E5UST0"/>
<evidence type="ECO:0000313" key="1">
    <source>
        <dbReference type="EMBL" id="OEL15920.1"/>
    </source>
</evidence>
<dbReference type="OrthoDB" id="1906820at2759"/>
<dbReference type="Proteomes" id="UP000095767">
    <property type="component" value="Unassembled WGS sequence"/>
</dbReference>
<proteinExistence type="predicted"/>
<keyword evidence="2" id="KW-1185">Reference proteome</keyword>